<reference evidence="1 2" key="1">
    <citation type="submission" date="2019-09" db="EMBL/GenBank/DDBJ databases">
        <title>Draft genome sequences of 48 bacterial type strains from the CCUG.</title>
        <authorList>
            <person name="Tunovic T."/>
            <person name="Pineiro-Iglesias B."/>
            <person name="Unosson C."/>
            <person name="Inganas E."/>
            <person name="Ohlen M."/>
            <person name="Cardew S."/>
            <person name="Jensie-Markopoulos S."/>
            <person name="Salva-Serra F."/>
            <person name="Jaen-Luchoro D."/>
            <person name="Karlsson R."/>
            <person name="Svensson-Stadler L."/>
            <person name="Chun J."/>
            <person name="Moore E."/>
        </authorList>
    </citation>
    <scope>NUCLEOTIDE SEQUENCE [LARGE SCALE GENOMIC DNA]</scope>
    <source>
        <strain evidence="1 2">CCUG 65687</strain>
    </source>
</reference>
<dbReference type="SUPFAM" id="SSF81901">
    <property type="entry name" value="HCP-like"/>
    <property type="match status" value="1"/>
</dbReference>
<dbReference type="PANTHER" id="PTHR11102:SF160">
    <property type="entry name" value="ERAD-ASSOCIATED E3 UBIQUITIN-PROTEIN LIGASE COMPONENT HRD3"/>
    <property type="match status" value="1"/>
</dbReference>
<dbReference type="InterPro" id="IPR011990">
    <property type="entry name" value="TPR-like_helical_dom_sf"/>
</dbReference>
<gene>
    <name evidence="1" type="ORF">F7R13_11035</name>
</gene>
<name>A0A6L3NI47_9BURK</name>
<dbReference type="Proteomes" id="UP000473571">
    <property type="component" value="Unassembled WGS sequence"/>
</dbReference>
<proteinExistence type="predicted"/>
<dbReference type="AlphaFoldDB" id="A0A6L3NI47"/>
<dbReference type="EMBL" id="VZOL01000099">
    <property type="protein sequence ID" value="KAB0681733.1"/>
    <property type="molecule type" value="Genomic_DNA"/>
</dbReference>
<protein>
    <submittedName>
        <fullName evidence="1">Sel1 repeat family protein</fullName>
    </submittedName>
</protein>
<dbReference type="Gene3D" id="1.25.40.10">
    <property type="entry name" value="Tetratricopeptide repeat domain"/>
    <property type="match status" value="1"/>
</dbReference>
<dbReference type="InterPro" id="IPR045653">
    <property type="entry name" value="DUF6396"/>
</dbReference>
<evidence type="ECO:0000313" key="1">
    <source>
        <dbReference type="EMBL" id="KAB0681733.1"/>
    </source>
</evidence>
<organism evidence="1 2">
    <name type="scientific">Burkholderia territorii</name>
    <dbReference type="NCBI Taxonomy" id="1503055"/>
    <lineage>
        <taxon>Bacteria</taxon>
        <taxon>Pseudomonadati</taxon>
        <taxon>Pseudomonadota</taxon>
        <taxon>Betaproteobacteria</taxon>
        <taxon>Burkholderiales</taxon>
        <taxon>Burkholderiaceae</taxon>
        <taxon>Burkholderia</taxon>
        <taxon>Burkholderia cepacia complex</taxon>
    </lineage>
</organism>
<dbReference type="Pfam" id="PF19933">
    <property type="entry name" value="DUF6396"/>
    <property type="match status" value="1"/>
</dbReference>
<comment type="caution">
    <text evidence="1">The sequence shown here is derived from an EMBL/GenBank/DDBJ whole genome shotgun (WGS) entry which is preliminary data.</text>
</comment>
<dbReference type="InterPro" id="IPR006597">
    <property type="entry name" value="Sel1-like"/>
</dbReference>
<sequence>MSIIAALRIAMTVVVCLFAIGAQADTSTSSKIKSIAAMSDLPRYEKLPLFDPHRKSFKCTYQSQHVPPMDPQAELWFQQALALDDPDLYYQKRDYAKIYQLYVQAAERGHWKAMLNIATLIRSNNPGVPEHDPEVAIEWIERAMKLGVPDAYDMMGVYHQNGLIKGGDATTAFAFFQRAADMGSPSAMAFLGEKLDATYDDSDGEFWGNLPVATQMLECAVAQGYGDAAEELSFVYARPRTADAKRRALMMLQDGVKLGSAKCATKLSIEFDGFNLTNGRNLPGSIDKARADRYRVLKDALERYQGRMKLPNLDKVLPLPPASLPKWDGNAKTLLDAAKAVTPSPKSQKTAALDGRAFVPDGYAVARLEDGNGLTATGDQRVPRTGYWLALYGSSVDSGASLAARAGYPERFEAGEQFELASHDWLSPDRVLWHYLGEAFQLPPQRADFIAHLVEAGMIREIPGQPSRVRCAGERPCPETGIWEGRIAEAHPMASLYNRWDQQAFIEQGSPFPAPSDRFIDIAMEEVQWTYLGNANDETGIPGVRAISA</sequence>
<evidence type="ECO:0000313" key="2">
    <source>
        <dbReference type="Proteomes" id="UP000473571"/>
    </source>
</evidence>
<dbReference type="PANTHER" id="PTHR11102">
    <property type="entry name" value="SEL-1-LIKE PROTEIN"/>
    <property type="match status" value="1"/>
</dbReference>
<dbReference type="InterPro" id="IPR050767">
    <property type="entry name" value="Sel1_AlgK"/>
</dbReference>
<accession>A0A6L3NI47</accession>
<dbReference type="Pfam" id="PF08238">
    <property type="entry name" value="Sel1"/>
    <property type="match status" value="2"/>
</dbReference>